<evidence type="ECO:0000313" key="3">
    <source>
        <dbReference type="Proteomes" id="UP000177043"/>
    </source>
</evidence>
<dbReference type="STRING" id="1802438.A2571_02830"/>
<organism evidence="2 3">
    <name type="scientific">Candidatus Vogelbacteria bacterium RIFOXYD1_FULL_44_32</name>
    <dbReference type="NCBI Taxonomy" id="1802438"/>
    <lineage>
        <taxon>Bacteria</taxon>
        <taxon>Candidatus Vogeliibacteriota</taxon>
    </lineage>
</organism>
<dbReference type="AlphaFoldDB" id="A0A1G2QF44"/>
<keyword evidence="1" id="KW-1133">Transmembrane helix</keyword>
<comment type="caution">
    <text evidence="2">The sequence shown here is derived from an EMBL/GenBank/DDBJ whole genome shotgun (WGS) entry which is preliminary data.</text>
</comment>
<feature type="transmembrane region" description="Helical" evidence="1">
    <location>
        <begin position="100"/>
        <end position="120"/>
    </location>
</feature>
<gene>
    <name evidence="2" type="ORF">A2571_02830</name>
</gene>
<reference evidence="2 3" key="1">
    <citation type="journal article" date="2016" name="Nat. Commun.">
        <title>Thousands of microbial genomes shed light on interconnected biogeochemical processes in an aquifer system.</title>
        <authorList>
            <person name="Anantharaman K."/>
            <person name="Brown C.T."/>
            <person name="Hug L.A."/>
            <person name="Sharon I."/>
            <person name="Castelle C.J."/>
            <person name="Probst A.J."/>
            <person name="Thomas B.C."/>
            <person name="Singh A."/>
            <person name="Wilkins M.J."/>
            <person name="Karaoz U."/>
            <person name="Brodie E.L."/>
            <person name="Williams K.H."/>
            <person name="Hubbard S.S."/>
            <person name="Banfield J.F."/>
        </authorList>
    </citation>
    <scope>NUCLEOTIDE SEQUENCE [LARGE SCALE GENOMIC DNA]</scope>
</reference>
<sequence>MINIINKDYLIISNLAYFVIFLYFSFLFLFISSFANINSVPLRFFLWVGVFILLFANRIYISICIFKKLNIALVPYLLNILFIIDLIWLIYLLLTDFVYYILWMPYIILPIALSLFEIIFQFNLKSKVAKY</sequence>
<feature type="transmembrane region" description="Helical" evidence="1">
    <location>
        <begin position="12"/>
        <end position="32"/>
    </location>
</feature>
<keyword evidence="1" id="KW-0472">Membrane</keyword>
<evidence type="ECO:0000256" key="1">
    <source>
        <dbReference type="SAM" id="Phobius"/>
    </source>
</evidence>
<name>A0A1G2QF44_9BACT</name>
<dbReference type="EMBL" id="MHTJ01000003">
    <property type="protein sequence ID" value="OHA58679.1"/>
    <property type="molecule type" value="Genomic_DNA"/>
</dbReference>
<protein>
    <submittedName>
        <fullName evidence="2">Uncharacterized protein</fullName>
    </submittedName>
</protein>
<feature type="transmembrane region" description="Helical" evidence="1">
    <location>
        <begin position="44"/>
        <end position="66"/>
    </location>
</feature>
<proteinExistence type="predicted"/>
<keyword evidence="1" id="KW-0812">Transmembrane</keyword>
<dbReference type="Proteomes" id="UP000177043">
    <property type="component" value="Unassembled WGS sequence"/>
</dbReference>
<evidence type="ECO:0000313" key="2">
    <source>
        <dbReference type="EMBL" id="OHA58679.1"/>
    </source>
</evidence>
<feature type="transmembrane region" description="Helical" evidence="1">
    <location>
        <begin position="73"/>
        <end position="94"/>
    </location>
</feature>
<accession>A0A1G2QF44</accession>